<dbReference type="CDD" id="cd18595">
    <property type="entry name" value="ABC_6TM_MRP1_2_3_6_D1_like"/>
    <property type="match status" value="1"/>
</dbReference>
<feature type="transmembrane region" description="Helical" evidence="12">
    <location>
        <begin position="1157"/>
        <end position="1182"/>
    </location>
</feature>
<comment type="subcellular location">
    <subcellularLocation>
        <location evidence="1">Vacuole membrane</location>
        <topology evidence="1">Multi-pass membrane protein</topology>
    </subcellularLocation>
</comment>
<dbReference type="STRING" id="1037660.A0A066WQ56"/>
<dbReference type="InterPro" id="IPR036640">
    <property type="entry name" value="ABC1_TM_sf"/>
</dbReference>
<evidence type="ECO:0000256" key="6">
    <source>
        <dbReference type="ARBA" id="ARBA00022741"/>
    </source>
</evidence>
<feature type="domain" description="ABC transporter" evidence="13">
    <location>
        <begin position="788"/>
        <end position="1012"/>
    </location>
</feature>
<dbReference type="InParanoid" id="A0A066WQ56"/>
<evidence type="ECO:0000256" key="4">
    <source>
        <dbReference type="ARBA" id="ARBA00022692"/>
    </source>
</evidence>
<feature type="transmembrane region" description="Helical" evidence="12">
    <location>
        <begin position="1109"/>
        <end position="1128"/>
    </location>
</feature>
<dbReference type="FunCoup" id="A0A066WQ56">
    <property type="interactions" value="89"/>
</dbReference>
<dbReference type="Proteomes" id="UP000027361">
    <property type="component" value="Unassembled WGS sequence"/>
</dbReference>
<feature type="transmembrane region" description="Helical" evidence="12">
    <location>
        <begin position="558"/>
        <end position="579"/>
    </location>
</feature>
<feature type="transmembrane region" description="Helical" evidence="12">
    <location>
        <begin position="186"/>
        <end position="204"/>
    </location>
</feature>
<protein>
    <submittedName>
        <fullName evidence="15">Putative YCF1-vacuolar ABC transporter</fullName>
    </submittedName>
</protein>
<dbReference type="Pfam" id="PF00664">
    <property type="entry name" value="ABC_membrane"/>
    <property type="match status" value="2"/>
</dbReference>
<feature type="domain" description="ABC transmembrane type-1" evidence="14">
    <location>
        <begin position="441"/>
        <end position="729"/>
    </location>
</feature>
<keyword evidence="16" id="KW-1185">Reference proteome</keyword>
<keyword evidence="4 12" id="KW-0812">Transmembrane</keyword>
<dbReference type="InterPro" id="IPR017871">
    <property type="entry name" value="ABC_transporter-like_CS"/>
</dbReference>
<keyword evidence="9 12" id="KW-1133">Transmembrane helix</keyword>
<dbReference type="OMA" id="CFETGMR"/>
<keyword evidence="3" id="KW-0813">Transport</keyword>
<dbReference type="PROSITE" id="PS50893">
    <property type="entry name" value="ABC_TRANSPORTER_2"/>
    <property type="match status" value="2"/>
</dbReference>
<gene>
    <name evidence="15" type="ORF">K437DRAFT_253463</name>
</gene>
<dbReference type="GO" id="GO:0000329">
    <property type="term" value="C:fungal-type vacuole membrane"/>
    <property type="evidence" value="ECO:0007669"/>
    <property type="project" value="UniProtKB-ARBA"/>
</dbReference>
<feature type="transmembrane region" description="Helical" evidence="12">
    <location>
        <begin position="428"/>
        <end position="446"/>
    </location>
</feature>
<dbReference type="FunFam" id="3.40.50.300:FF:000450">
    <property type="entry name" value="ABC transporter C family member 2"/>
    <property type="match status" value="1"/>
</dbReference>
<feature type="region of interest" description="Disordered" evidence="11">
    <location>
        <begin position="306"/>
        <end position="328"/>
    </location>
</feature>
<dbReference type="PROSITE" id="PS00211">
    <property type="entry name" value="ABC_TRANSPORTER_1"/>
    <property type="match status" value="1"/>
</dbReference>
<evidence type="ECO:0000256" key="11">
    <source>
        <dbReference type="SAM" id="MobiDB-lite"/>
    </source>
</evidence>
<dbReference type="FunFam" id="1.20.1560.10:FF:000078">
    <property type="entry name" value="Unplaced genomic scaffold supercont1.1, whole genome shotgun sequence"/>
    <property type="match status" value="1"/>
</dbReference>
<feature type="transmembrane region" description="Helical" evidence="12">
    <location>
        <begin position="660"/>
        <end position="682"/>
    </location>
</feature>
<dbReference type="GO" id="GO:0005524">
    <property type="term" value="F:ATP binding"/>
    <property type="evidence" value="ECO:0007669"/>
    <property type="project" value="UniProtKB-KW"/>
</dbReference>
<feature type="domain" description="ABC transporter" evidence="13">
    <location>
        <begin position="1436"/>
        <end position="1669"/>
    </location>
</feature>
<keyword evidence="5" id="KW-0677">Repeat</keyword>
<dbReference type="CDD" id="cd03250">
    <property type="entry name" value="ABCC_MRP_domain1"/>
    <property type="match status" value="1"/>
</dbReference>
<dbReference type="Gene3D" id="1.20.1560.10">
    <property type="entry name" value="ABC transporter type 1, transmembrane domain"/>
    <property type="match status" value="2"/>
</dbReference>
<name>A0A066WQ56_TILAU</name>
<dbReference type="CDD" id="cd18603">
    <property type="entry name" value="ABC_6TM_MRP1_2_3_6_D2_like"/>
    <property type="match status" value="1"/>
</dbReference>
<feature type="compositionally biased region" description="Low complexity" evidence="11">
    <location>
        <begin position="319"/>
        <end position="328"/>
    </location>
</feature>
<keyword evidence="7" id="KW-0067">ATP-binding</keyword>
<evidence type="ECO:0000256" key="9">
    <source>
        <dbReference type="ARBA" id="ARBA00022989"/>
    </source>
</evidence>
<dbReference type="SUPFAM" id="SSF90123">
    <property type="entry name" value="ABC transporter transmembrane region"/>
    <property type="match status" value="2"/>
</dbReference>
<evidence type="ECO:0000259" key="13">
    <source>
        <dbReference type="PROSITE" id="PS50893"/>
    </source>
</evidence>
<evidence type="ECO:0000256" key="5">
    <source>
        <dbReference type="ARBA" id="ARBA00022737"/>
    </source>
</evidence>
<evidence type="ECO:0000256" key="7">
    <source>
        <dbReference type="ARBA" id="ARBA00022840"/>
    </source>
</evidence>
<evidence type="ECO:0000256" key="10">
    <source>
        <dbReference type="ARBA" id="ARBA00023136"/>
    </source>
</evidence>
<feature type="transmembrane region" description="Helical" evidence="12">
    <location>
        <begin position="216"/>
        <end position="232"/>
    </location>
</feature>
<dbReference type="SMART" id="SM00382">
    <property type="entry name" value="AAA"/>
    <property type="match status" value="2"/>
</dbReference>
<evidence type="ECO:0000256" key="8">
    <source>
        <dbReference type="ARBA" id="ARBA00022967"/>
    </source>
</evidence>
<dbReference type="InterPro" id="IPR003593">
    <property type="entry name" value="AAA+_ATPase"/>
</dbReference>
<evidence type="ECO:0000313" key="15">
    <source>
        <dbReference type="EMBL" id="KDN53139.1"/>
    </source>
</evidence>
<feature type="transmembrane region" description="Helical" evidence="12">
    <location>
        <begin position="1239"/>
        <end position="1264"/>
    </location>
</feature>
<dbReference type="PANTHER" id="PTHR24223:SF443">
    <property type="entry name" value="MULTIDRUG-RESISTANCE LIKE PROTEIN 1, ISOFORM I"/>
    <property type="match status" value="1"/>
</dbReference>
<feature type="transmembrane region" description="Helical" evidence="12">
    <location>
        <begin position="702"/>
        <end position="730"/>
    </location>
</feature>
<dbReference type="InterPro" id="IPR003439">
    <property type="entry name" value="ABC_transporter-like_ATP-bd"/>
</dbReference>
<reference evidence="15 16" key="1">
    <citation type="submission" date="2014-05" db="EMBL/GenBank/DDBJ databases">
        <title>Draft genome sequence of a rare smut relative, Tilletiaria anomala UBC 951.</title>
        <authorList>
            <consortium name="DOE Joint Genome Institute"/>
            <person name="Toome M."/>
            <person name="Kuo A."/>
            <person name="Henrissat B."/>
            <person name="Lipzen A."/>
            <person name="Tritt A."/>
            <person name="Yoshinaga Y."/>
            <person name="Zane M."/>
            <person name="Barry K."/>
            <person name="Grigoriev I.V."/>
            <person name="Spatafora J.W."/>
            <person name="Aimea M.C."/>
        </authorList>
    </citation>
    <scope>NUCLEOTIDE SEQUENCE [LARGE SCALE GENOMIC DNA]</scope>
    <source>
        <strain evidence="15 16">UBC 951</strain>
    </source>
</reference>
<dbReference type="Gene3D" id="3.40.50.300">
    <property type="entry name" value="P-loop containing nucleotide triphosphate hydrolases"/>
    <property type="match status" value="2"/>
</dbReference>
<dbReference type="HOGENOM" id="CLU_000604_27_3_1"/>
<dbReference type="PANTHER" id="PTHR24223">
    <property type="entry name" value="ATP-BINDING CASSETTE SUB-FAMILY C"/>
    <property type="match status" value="1"/>
</dbReference>
<organism evidence="15 16">
    <name type="scientific">Tilletiaria anomala (strain ATCC 24038 / CBS 436.72 / UBC 951)</name>
    <dbReference type="NCBI Taxonomy" id="1037660"/>
    <lineage>
        <taxon>Eukaryota</taxon>
        <taxon>Fungi</taxon>
        <taxon>Dikarya</taxon>
        <taxon>Basidiomycota</taxon>
        <taxon>Ustilaginomycotina</taxon>
        <taxon>Exobasidiomycetes</taxon>
        <taxon>Georgefischeriales</taxon>
        <taxon>Tilletiariaceae</taxon>
        <taxon>Tilletiaria</taxon>
    </lineage>
</organism>
<evidence type="ECO:0000313" key="16">
    <source>
        <dbReference type="Proteomes" id="UP000027361"/>
    </source>
</evidence>
<comment type="caution">
    <text evidence="15">The sequence shown here is derived from an EMBL/GenBank/DDBJ whole genome shotgun (WGS) entry which is preliminary data.</text>
</comment>
<dbReference type="Pfam" id="PF24357">
    <property type="entry name" value="TMD0_ABC"/>
    <property type="match status" value="1"/>
</dbReference>
<feature type="region of interest" description="Disordered" evidence="11">
    <location>
        <begin position="1016"/>
        <end position="1040"/>
    </location>
</feature>
<dbReference type="InterPro" id="IPR011527">
    <property type="entry name" value="ABC1_TM_dom"/>
</dbReference>
<evidence type="ECO:0000256" key="1">
    <source>
        <dbReference type="ARBA" id="ARBA00004128"/>
    </source>
</evidence>
<keyword evidence="8" id="KW-1278">Translocase</keyword>
<accession>A0A066WQ56</accession>
<keyword evidence="10 12" id="KW-0472">Membrane</keyword>
<dbReference type="GeneID" id="25263583"/>
<feature type="transmembrane region" description="Helical" evidence="12">
    <location>
        <begin position="1339"/>
        <end position="1361"/>
    </location>
</feature>
<feature type="compositionally biased region" description="Basic and acidic residues" evidence="11">
    <location>
        <begin position="1017"/>
        <end position="1030"/>
    </location>
</feature>
<dbReference type="OrthoDB" id="6500128at2759"/>
<feature type="transmembrane region" description="Helical" evidence="12">
    <location>
        <begin position="252"/>
        <end position="273"/>
    </location>
</feature>
<dbReference type="FunFam" id="1.20.1560.10:FF:000010">
    <property type="entry name" value="Multidrug resistance-associated ABC transporter"/>
    <property type="match status" value="1"/>
</dbReference>
<sequence length="1677" mass="184191">MAGSSVAQWAQSSIYAAFWPSDAFGVDAHPSLGTTAQNVLLDQAFSSPSPDASNSSGQLAQTVIADPLAAAGASILLHVGKGSTPPRWIRNTCRNYEGWGPLSQHRDLDFTPCFLQAVFIAAPVLLLALFGAANLVLLAKKEERPLSRFSRSLLRSKEVIVCALAVLAAVKLSLSYGIFGGVLLDIQSITPLITFLGYLLILAVQRLNHTRTRRSSTILLFFWLEQLIAHLLELHNTLSGHSSPISEDTAGFIILVLKLVLLLSVFGLECAGVEVGSLAPEQKEAYLKQRRQQLFEQRREVLRNGKKSNGYSELPQHHANGSSAARAASAPISAAEDSGFASVFSDEGGTDGGYDALNVEKECPINTANAFSRLTFNWMQPMMSLGSQKFLGEDDMWSLPPDEDAEALGKRFAKHWKTTRTRDGKPRIWLTLAKAYGGPFFFAAVLKAAQDTLAFAQPQVLRKLLQFVQNWDTEGHKNLVPMQGYVLSALLFFVAIVQTSFLHQYFQLAFMTGMRVRAGLVSAIYKKSLRLSNNERGKRATGDIVNLMSVDATRLQDLCTYGHIIWSALFQMTLAFISLYSLMGWQAFVGVAIMVVSVPLNTVLARYMKKLSEKQMVVKDRRTRMMNEILQNIKTIKLFAWEDAFAKKLNQVRNVEELRLLRVVGTVSAFFNFFWTAIPFLVSLATFTTYAFTSDVPLTADVIFPALSLFSLLQFPIAMLASIITAVIAAQVSARRLAEFLDAGELDPEARKVIIPGQSTASADGAALTPEEVENARVPEIGDDVVTIRNGEFEWSKDQPVPTLQDIDLTVKKGELLAVLGKVGDGKSSLLAAILGEMNRTDGEVVVKGRTAYFSQGGWAMGATVRDNILFGLKYEPDFYQRVIDACALGPDLNILPNGDQTEIGERGVSLSGGQRARVALARACYARADIYLLDDPLAAVDAHVASHIFEHVIGPNGMLKSKARILTLNSVAALPQCDQIISVRRGIILDERGTYAEVMARKGELYTLITGLGKQSNDKSDDTGLKSEGEVAEQEQNVDEGFMQAQKEEMRSRRASSASMRRPQMLSRKQIKAETLKQLRETSTPQENRATGSVSWEVYKQYAKSSNLIGVSLYLAAQVLTQVFQVGRDVVLKQYAAKNLAAGGVDKGATTFFLGMYATVGLSGSLMMCVAPFILLSWLVISSARRFHDGMYSSVMSSPLQWFETIPTGRLLNLFSRDINVIDETLPRVVHSAIRTGMIVTGVLVVVSYSVPPFLVAVIPLGIGYHYILKYYLATSRELKRLDSISKSPIFQFFSETLGGLSSVRAFGQEARFIATSLARVDRNQQCYFPSVSCNRWLAVRIEFVGSVIILIASMLAVVIKTRNGNMEAGLLGLMMSQTLNTTQALNWVVRSVSEVEQNIVSVERILSYSELTPEAPLEIPDNKPPAGWPSKGDVALEQYSTRYRPELPLVLKGINVAIRAGERIGVCGRTGAGKSSLALALFRIIEPTNGRIIIDGVDATKIGLKDLRRSISIIPQDANIWEGTLRDNLDPTGETDDAALWRALDSAHLREHVNSLEGRLDAKLCEGGTNFSSGQRQLICIARAFLRQSEVLILDEATANIDLETDDKLQKIVRSEFKGTTITVAHRLNTIMDSSRILVLKDGEVAEFDTPENLLLKKTSIFFSMAVEAGLVKVQ</sequence>
<dbReference type="PROSITE" id="PS50929">
    <property type="entry name" value="ABC_TM1F"/>
    <property type="match status" value="2"/>
</dbReference>
<proteinExistence type="inferred from homology"/>
<dbReference type="InterPro" id="IPR050173">
    <property type="entry name" value="ABC_transporter_C-like"/>
</dbReference>
<dbReference type="EMBL" id="JMSN01000004">
    <property type="protein sequence ID" value="KDN53139.1"/>
    <property type="molecule type" value="Genomic_DNA"/>
</dbReference>
<dbReference type="GO" id="GO:0140359">
    <property type="term" value="F:ABC-type transporter activity"/>
    <property type="evidence" value="ECO:0007669"/>
    <property type="project" value="InterPro"/>
</dbReference>
<evidence type="ECO:0000256" key="3">
    <source>
        <dbReference type="ARBA" id="ARBA00022448"/>
    </source>
</evidence>
<evidence type="ECO:0000256" key="12">
    <source>
        <dbReference type="SAM" id="Phobius"/>
    </source>
</evidence>
<feature type="transmembrane region" description="Helical" evidence="12">
    <location>
        <begin position="485"/>
        <end position="506"/>
    </location>
</feature>
<comment type="similarity">
    <text evidence="2">Belongs to the ABC transporter superfamily. ABCC family. Conjugate transporter (TC 3.A.1.208) subfamily.</text>
</comment>
<dbReference type="InterPro" id="IPR027417">
    <property type="entry name" value="P-loop_NTPase"/>
</dbReference>
<dbReference type="InterPro" id="IPR056227">
    <property type="entry name" value="TMD0_ABC"/>
</dbReference>
<dbReference type="Pfam" id="PF00005">
    <property type="entry name" value="ABC_tran"/>
    <property type="match status" value="2"/>
</dbReference>
<dbReference type="CDD" id="cd03244">
    <property type="entry name" value="ABCC_MRP_domain2"/>
    <property type="match status" value="1"/>
</dbReference>
<keyword evidence="6" id="KW-0547">Nucleotide-binding</keyword>
<feature type="transmembrane region" description="Helical" evidence="12">
    <location>
        <begin position="114"/>
        <end position="138"/>
    </location>
</feature>
<feature type="domain" description="ABC transmembrane type-1" evidence="14">
    <location>
        <begin position="1114"/>
        <end position="1399"/>
    </location>
</feature>
<feature type="transmembrane region" description="Helical" evidence="12">
    <location>
        <begin position="159"/>
        <end position="180"/>
    </location>
</feature>
<feature type="transmembrane region" description="Helical" evidence="12">
    <location>
        <begin position="585"/>
        <end position="607"/>
    </location>
</feature>
<dbReference type="GO" id="GO:0016887">
    <property type="term" value="F:ATP hydrolysis activity"/>
    <property type="evidence" value="ECO:0007669"/>
    <property type="project" value="InterPro"/>
</dbReference>
<evidence type="ECO:0000256" key="2">
    <source>
        <dbReference type="ARBA" id="ARBA00009726"/>
    </source>
</evidence>
<dbReference type="SUPFAM" id="SSF52540">
    <property type="entry name" value="P-loop containing nucleoside triphosphate hydrolases"/>
    <property type="match status" value="2"/>
</dbReference>
<evidence type="ECO:0000259" key="14">
    <source>
        <dbReference type="PROSITE" id="PS50929"/>
    </source>
</evidence>
<dbReference type="RefSeq" id="XP_013245978.1">
    <property type="nucleotide sequence ID" value="XM_013390524.1"/>
</dbReference>
<dbReference type="FunFam" id="3.40.50.300:FF:000565">
    <property type="entry name" value="ABC bile acid transporter"/>
    <property type="match status" value="1"/>
</dbReference>